<dbReference type="OrthoDB" id="9806424at2"/>
<evidence type="ECO:0000313" key="6">
    <source>
        <dbReference type="Proteomes" id="UP000005801"/>
    </source>
</evidence>
<dbReference type="InterPro" id="IPR029060">
    <property type="entry name" value="PIN-like_dom_sf"/>
</dbReference>
<protein>
    <submittedName>
        <fullName evidence="5">DNA polymerase I</fullName>
    </submittedName>
</protein>
<dbReference type="InterPro" id="IPR008918">
    <property type="entry name" value="HhH2"/>
</dbReference>
<keyword evidence="2" id="KW-0378">Hydrolase</keyword>
<keyword evidence="3" id="KW-0238">DNA-binding</keyword>
<evidence type="ECO:0000313" key="5">
    <source>
        <dbReference type="EMBL" id="EDM79232.1"/>
    </source>
</evidence>
<evidence type="ECO:0000256" key="2">
    <source>
        <dbReference type="ARBA" id="ARBA00022801"/>
    </source>
</evidence>
<evidence type="ECO:0000259" key="4">
    <source>
        <dbReference type="SMART" id="SM00475"/>
    </source>
</evidence>
<dbReference type="GO" id="GO:0033567">
    <property type="term" value="P:DNA replication, Okazaki fragment processing"/>
    <property type="evidence" value="ECO:0007669"/>
    <property type="project" value="InterPro"/>
</dbReference>
<proteinExistence type="predicted"/>
<keyword evidence="6" id="KW-1185">Reference proteome</keyword>
<dbReference type="SMART" id="SM00279">
    <property type="entry name" value="HhH2"/>
    <property type="match status" value="1"/>
</dbReference>
<dbReference type="SUPFAM" id="SSF88723">
    <property type="entry name" value="PIN domain-like"/>
    <property type="match status" value="1"/>
</dbReference>
<dbReference type="CDD" id="cd09898">
    <property type="entry name" value="H3TH_53EXO"/>
    <property type="match status" value="1"/>
</dbReference>
<dbReference type="InterPro" id="IPR020045">
    <property type="entry name" value="DNA_polI_H3TH"/>
</dbReference>
<evidence type="ECO:0000256" key="1">
    <source>
        <dbReference type="ARBA" id="ARBA00022722"/>
    </source>
</evidence>
<dbReference type="Gene3D" id="1.10.150.20">
    <property type="entry name" value="5' to 3' exonuclease, C-terminal subdomain"/>
    <property type="match status" value="1"/>
</dbReference>
<keyword evidence="1" id="KW-0540">Nuclease</keyword>
<dbReference type="CDD" id="cd09859">
    <property type="entry name" value="PIN_53EXO"/>
    <property type="match status" value="1"/>
</dbReference>
<dbReference type="GO" id="GO:0003677">
    <property type="term" value="F:DNA binding"/>
    <property type="evidence" value="ECO:0007669"/>
    <property type="project" value="UniProtKB-KW"/>
</dbReference>
<accession>A6G4C0</accession>
<dbReference type="PANTHER" id="PTHR42646">
    <property type="entry name" value="FLAP ENDONUCLEASE XNI"/>
    <property type="match status" value="1"/>
</dbReference>
<reference evidence="5 6" key="1">
    <citation type="submission" date="2007-06" db="EMBL/GenBank/DDBJ databases">
        <authorList>
            <person name="Shimkets L."/>
            <person name="Ferriera S."/>
            <person name="Johnson J."/>
            <person name="Kravitz S."/>
            <person name="Beeson K."/>
            <person name="Sutton G."/>
            <person name="Rogers Y.-H."/>
            <person name="Friedman R."/>
            <person name="Frazier M."/>
            <person name="Venter J.C."/>
        </authorList>
    </citation>
    <scope>NUCLEOTIDE SEQUENCE [LARGE SCALE GENOMIC DNA]</scope>
    <source>
        <strain evidence="5 6">SIR-1</strain>
    </source>
</reference>
<dbReference type="RefSeq" id="WP_006971569.1">
    <property type="nucleotide sequence ID" value="NZ_ABCS01000021.1"/>
</dbReference>
<name>A6G4C0_9BACT</name>
<dbReference type="AlphaFoldDB" id="A6G4C0"/>
<gene>
    <name evidence="5" type="ORF">PPSIR1_03808</name>
</gene>
<dbReference type="Gene3D" id="3.40.50.1010">
    <property type="entry name" value="5'-nuclease"/>
    <property type="match status" value="1"/>
</dbReference>
<feature type="domain" description="5'-3' exonuclease" evidence="4">
    <location>
        <begin position="15"/>
        <end position="278"/>
    </location>
</feature>
<dbReference type="EMBL" id="ABCS01000021">
    <property type="protein sequence ID" value="EDM79232.1"/>
    <property type="molecule type" value="Genomic_DNA"/>
</dbReference>
<dbReference type="InterPro" id="IPR020046">
    <property type="entry name" value="5-3_exonucl_a-hlix_arch_N"/>
</dbReference>
<comment type="caution">
    <text evidence="5">The sequence shown here is derived from an EMBL/GenBank/DDBJ whole genome shotgun (WGS) entry which is preliminary data.</text>
</comment>
<dbReference type="InterPro" id="IPR036279">
    <property type="entry name" value="5-3_exonuclease_C_sf"/>
</dbReference>
<dbReference type="Pfam" id="PF01367">
    <property type="entry name" value="5_3_exonuc"/>
    <property type="match status" value="1"/>
</dbReference>
<dbReference type="Pfam" id="PF02739">
    <property type="entry name" value="5_3_exonuc_N"/>
    <property type="match status" value="1"/>
</dbReference>
<dbReference type="InterPro" id="IPR002421">
    <property type="entry name" value="5-3_exonuclease"/>
</dbReference>
<dbReference type="SUPFAM" id="SSF47807">
    <property type="entry name" value="5' to 3' exonuclease, C-terminal subdomain"/>
    <property type="match status" value="1"/>
</dbReference>
<dbReference type="STRING" id="391625.PPSIR1_03808"/>
<dbReference type="SMART" id="SM00475">
    <property type="entry name" value="53EXOc"/>
    <property type="match status" value="1"/>
</dbReference>
<dbReference type="InterPro" id="IPR038969">
    <property type="entry name" value="FEN"/>
</dbReference>
<dbReference type="eggNOG" id="COG0258">
    <property type="taxonomic scope" value="Bacteria"/>
</dbReference>
<evidence type="ECO:0000256" key="3">
    <source>
        <dbReference type="ARBA" id="ARBA00023125"/>
    </source>
</evidence>
<dbReference type="GO" id="GO:0017108">
    <property type="term" value="F:5'-flap endonuclease activity"/>
    <property type="evidence" value="ECO:0007669"/>
    <property type="project" value="InterPro"/>
</dbReference>
<dbReference type="PANTHER" id="PTHR42646:SF2">
    <property type="entry name" value="5'-3' EXONUCLEASE FAMILY PROTEIN"/>
    <property type="match status" value="1"/>
</dbReference>
<dbReference type="Proteomes" id="UP000005801">
    <property type="component" value="Unassembled WGS sequence"/>
</dbReference>
<dbReference type="GO" id="GO:0008409">
    <property type="term" value="F:5'-3' exonuclease activity"/>
    <property type="evidence" value="ECO:0007669"/>
    <property type="project" value="InterPro"/>
</dbReference>
<organism evidence="5 6">
    <name type="scientific">Plesiocystis pacifica SIR-1</name>
    <dbReference type="NCBI Taxonomy" id="391625"/>
    <lineage>
        <taxon>Bacteria</taxon>
        <taxon>Pseudomonadati</taxon>
        <taxon>Myxococcota</taxon>
        <taxon>Polyangia</taxon>
        <taxon>Nannocystales</taxon>
        <taxon>Nannocystaceae</taxon>
        <taxon>Plesiocystis</taxon>
    </lineage>
</organism>
<sequence length="315" mass="34195">MTARSAPPSTPQAGDRVFLVDANNLVHRLYHASAPRFAPNDQSTPINAVIAWGQRMRALRLGHDPAFLLPIFDGPGDSWRRALAPDYKAKRKGQPDELRGQWEPIWHLSQALGLSPLHQPGLEADDLIGAYANACVEAELEVTIVSNDSDLMQLVRGPDRGPGSVRQLDAFTGKRVGPVQVEAKFGVPPERLAELFALTGSKGDGVPGIPGIGPKIATELLATYGSLEGVLDNAALIPQRKRSERILAHRDDARLSLQLTALRVGEPLPLPLDELERWRPSRRALDAFFGAFGFPNFRAAMDGPAPAEPPGPGYW</sequence>